<evidence type="ECO:0000313" key="2">
    <source>
        <dbReference type="Proteomes" id="UP001162992"/>
    </source>
</evidence>
<dbReference type="EMBL" id="CM055097">
    <property type="protein sequence ID" value="KAJ7551309.1"/>
    <property type="molecule type" value="Genomic_DNA"/>
</dbReference>
<dbReference type="Proteomes" id="UP001162992">
    <property type="component" value="Chromosome 6"/>
</dbReference>
<comment type="caution">
    <text evidence="1">The sequence shown here is derived from an EMBL/GenBank/DDBJ whole genome shotgun (WGS) entry which is preliminary data.</text>
</comment>
<reference evidence="2" key="1">
    <citation type="journal article" date="2024" name="Proc. Natl. Acad. Sci. U.S.A.">
        <title>Extraordinary preservation of gene collinearity over three hundred million years revealed in homosporous lycophytes.</title>
        <authorList>
            <person name="Li C."/>
            <person name="Wickell D."/>
            <person name="Kuo L.Y."/>
            <person name="Chen X."/>
            <person name="Nie B."/>
            <person name="Liao X."/>
            <person name="Peng D."/>
            <person name="Ji J."/>
            <person name="Jenkins J."/>
            <person name="Williams M."/>
            <person name="Shu S."/>
            <person name="Plott C."/>
            <person name="Barry K."/>
            <person name="Rajasekar S."/>
            <person name="Grimwood J."/>
            <person name="Han X."/>
            <person name="Sun S."/>
            <person name="Hou Z."/>
            <person name="He W."/>
            <person name="Dai G."/>
            <person name="Sun C."/>
            <person name="Schmutz J."/>
            <person name="Leebens-Mack J.H."/>
            <person name="Li F.W."/>
            <person name="Wang L."/>
        </authorList>
    </citation>
    <scope>NUCLEOTIDE SEQUENCE [LARGE SCALE GENOMIC DNA]</scope>
    <source>
        <strain evidence="2">cv. PW_Plant_1</strain>
    </source>
</reference>
<keyword evidence="2" id="KW-1185">Reference proteome</keyword>
<name>A0ACC2DAC9_DIPCM</name>
<organism evidence="1 2">
    <name type="scientific">Diphasiastrum complanatum</name>
    <name type="common">Issler's clubmoss</name>
    <name type="synonym">Lycopodium complanatum</name>
    <dbReference type="NCBI Taxonomy" id="34168"/>
    <lineage>
        <taxon>Eukaryota</taxon>
        <taxon>Viridiplantae</taxon>
        <taxon>Streptophyta</taxon>
        <taxon>Embryophyta</taxon>
        <taxon>Tracheophyta</taxon>
        <taxon>Lycopodiopsida</taxon>
        <taxon>Lycopodiales</taxon>
        <taxon>Lycopodiaceae</taxon>
        <taxon>Lycopodioideae</taxon>
        <taxon>Diphasiastrum</taxon>
    </lineage>
</organism>
<gene>
    <name evidence="1" type="ORF">O6H91_06G009600</name>
</gene>
<evidence type="ECO:0000313" key="1">
    <source>
        <dbReference type="EMBL" id="KAJ7551309.1"/>
    </source>
</evidence>
<sequence>MPAAAESRPVRGQNDPEEIPAGAATPPDEEEDGKQQVDKDSQFHAAGDGSASEWSNRSGDFDCNICLELARDPVVTLCGHLFCWPCLYRWINVHSLGQDCPVCKSWVEEHHVIPLYGRGRVVAKDENLKGFLEIPRRPQGRRMRVRHRMEHYEHREFIGSRRAIVPTRARFGHIMLSAGIGLFPALFGLHLHEFPDTADTLSEDPGFHLGFPNTLSHVHLPLPFNLVAALPAIGYHHEIIVSRLFLFLGCFAIIVILLF</sequence>
<accession>A0ACC2DAC9</accession>
<proteinExistence type="predicted"/>
<protein>
    <submittedName>
        <fullName evidence="1">Uncharacterized protein</fullName>
    </submittedName>
</protein>